<dbReference type="EMBL" id="JAAVTX010000009">
    <property type="protein sequence ID" value="NKE48438.1"/>
    <property type="molecule type" value="Genomic_DNA"/>
</dbReference>
<accession>A0ABX1F7S7</accession>
<sequence>MMPPPHLQPILALRALGCDLHLVVHGRAVPPHRAGHPALLVLGDDPEAAAGGTRGPAAFDCADLRAWFAAMRVGAPLGVFTGAPDAGAYAALCAATAASPAGGIIVECGATSYQPWADFAAVHAPDALRLDVVTASIRRAAMRCALAAGRQPVFMR</sequence>
<proteinExistence type="predicted"/>
<organism evidence="1 2">
    <name type="scientific">Falsiroseomonas frigidaquae</name>
    <dbReference type="NCBI Taxonomy" id="487318"/>
    <lineage>
        <taxon>Bacteria</taxon>
        <taxon>Pseudomonadati</taxon>
        <taxon>Pseudomonadota</taxon>
        <taxon>Alphaproteobacteria</taxon>
        <taxon>Acetobacterales</taxon>
        <taxon>Roseomonadaceae</taxon>
        <taxon>Falsiroseomonas</taxon>
    </lineage>
</organism>
<reference evidence="1 2" key="1">
    <citation type="submission" date="2020-03" db="EMBL/GenBank/DDBJ databases">
        <title>Roseomonas selenitidurans sp. nov. isolated from soil.</title>
        <authorList>
            <person name="Liu H."/>
        </authorList>
    </citation>
    <scope>NUCLEOTIDE SEQUENCE [LARGE SCALE GENOMIC DNA]</scope>
    <source>
        <strain evidence="1 2">JCM 15073</strain>
    </source>
</reference>
<dbReference type="Proteomes" id="UP000765160">
    <property type="component" value="Unassembled WGS sequence"/>
</dbReference>
<protein>
    <submittedName>
        <fullName evidence="1">Uncharacterized protein</fullName>
    </submittedName>
</protein>
<evidence type="ECO:0000313" key="2">
    <source>
        <dbReference type="Proteomes" id="UP000765160"/>
    </source>
</evidence>
<dbReference type="RefSeq" id="WP_168054815.1">
    <property type="nucleotide sequence ID" value="NZ_JAATJR010000009.1"/>
</dbReference>
<gene>
    <name evidence="1" type="ORF">HB662_26940</name>
</gene>
<name>A0ABX1F7S7_9PROT</name>
<evidence type="ECO:0000313" key="1">
    <source>
        <dbReference type="EMBL" id="NKE48438.1"/>
    </source>
</evidence>
<comment type="caution">
    <text evidence="1">The sequence shown here is derived from an EMBL/GenBank/DDBJ whole genome shotgun (WGS) entry which is preliminary data.</text>
</comment>
<keyword evidence="2" id="KW-1185">Reference proteome</keyword>